<dbReference type="RefSeq" id="WP_143949517.1">
    <property type="nucleotide sequence ID" value="NZ_BAABMB010000007.1"/>
</dbReference>
<dbReference type="Proteomes" id="UP000318405">
    <property type="component" value="Unassembled WGS sequence"/>
</dbReference>
<evidence type="ECO:0000256" key="10">
    <source>
        <dbReference type="ARBA" id="ARBA00023136"/>
    </source>
</evidence>
<evidence type="ECO:0000256" key="13">
    <source>
        <dbReference type="PROSITE-ProRule" id="PRU01360"/>
    </source>
</evidence>
<dbReference type="Gene3D" id="2.170.130.10">
    <property type="entry name" value="TonB-dependent receptor, plug domain"/>
    <property type="match status" value="1"/>
</dbReference>
<dbReference type="EMBL" id="VLTJ01000030">
    <property type="protein sequence ID" value="TSH92104.1"/>
    <property type="molecule type" value="Genomic_DNA"/>
</dbReference>
<dbReference type="Pfam" id="PF07715">
    <property type="entry name" value="Plug"/>
    <property type="match status" value="1"/>
</dbReference>
<feature type="chain" id="PRO_5021770663" evidence="15">
    <location>
        <begin position="39"/>
        <end position="729"/>
    </location>
</feature>
<sequence>MIFPPVRAAARPRLLSRIVLTPLGASLAALPGAGLAQAQTAPAAAPYVGTLAPVIVTSTRTRTDLLDTPASVNIVEGSEMRSLRPQVDLSEGLSGLPGVQVQNRQNYAQDLQISMRGFGARSSFGVRGLRLYVDGIPATMPDGQGQTSNIDLSTIDRVELLRGPFSALYGNSSGGVMQIFTRDGERPPTVGASVAAGSHGTWRYGLTANGANETGVGGLDYAVGVNRMTTDGWREHSGARRNIANAKLGLQLDDDSRLTVIANHVDIRADDPLGLTREQYENDPRQAPLAEQYDTRKTVRQTQGGVRYERRIDASNQVAAMVYAGRRATVQYLSIPAAPQQSPLHAGGVIDLEREYAGVDLRWTHDTRVGAMPLTVIGGVAYDQMKEDRKGYLNYVDTDGGPVFGERGALRRDETNRVRNLDPYVQASLAISPRWTLDGGLRYSTVRFDSNDHYIAGVNGDDSGDARYRKLLPVAALRYAPTERVNLYAAFGRGFETPTLNEISYRPDGGAGLNFALQPSTNTSVELGAKAEVAGGTLAAAVFQTRTDDEIVTAVSSGGRSSYRNAGRTRRDGVELSWEGRFAQHARAQVAYTYLNARYREDVCAPDGCSTLAIAAGNRIPGIARHAAYAALDWAPPDGWRAGIDARFLGNIPVDDANTDSAPSYVVMGAGAGYRWLTGPWRVDAFARLDNLFDRKYAGSVIVNDGNGRYFESAPGRNWSVGLAAAYAF</sequence>
<keyword evidence="15" id="KW-0732">Signal</keyword>
<keyword evidence="11 18" id="KW-0675">Receptor</keyword>
<protein>
    <submittedName>
        <fullName evidence="18">TonB-dependent receptor</fullName>
    </submittedName>
</protein>
<keyword evidence="10 13" id="KW-0472">Membrane</keyword>
<dbReference type="PROSITE" id="PS52016">
    <property type="entry name" value="TONB_DEPENDENT_REC_3"/>
    <property type="match status" value="1"/>
</dbReference>
<keyword evidence="6 13" id="KW-0812">Transmembrane</keyword>
<reference evidence="18 19" key="1">
    <citation type="submission" date="2019-07" db="EMBL/GenBank/DDBJ databases">
        <title>Qingshengfaniella alkalisoli gen. nov., sp. nov., isolated from saline soil.</title>
        <authorList>
            <person name="Xu L."/>
            <person name="Huang X.-X."/>
            <person name="Sun J.-Q."/>
        </authorList>
    </citation>
    <scope>NUCLEOTIDE SEQUENCE [LARGE SCALE GENOMIC DNA]</scope>
    <source>
        <strain evidence="18 19">DSM 27279</strain>
    </source>
</reference>
<evidence type="ECO:0000313" key="18">
    <source>
        <dbReference type="EMBL" id="TSH92104.1"/>
    </source>
</evidence>
<dbReference type="Gene3D" id="2.40.170.20">
    <property type="entry name" value="TonB-dependent receptor, beta-barrel domain"/>
    <property type="match status" value="1"/>
</dbReference>
<keyword evidence="12 13" id="KW-0998">Cell outer membrane</keyword>
<keyword evidence="4 13" id="KW-1134">Transmembrane beta strand</keyword>
<keyword evidence="9 14" id="KW-0798">TonB box</keyword>
<proteinExistence type="inferred from homology"/>
<evidence type="ECO:0000256" key="8">
    <source>
        <dbReference type="ARBA" id="ARBA00023065"/>
    </source>
</evidence>
<dbReference type="PANTHER" id="PTHR32552:SF81">
    <property type="entry name" value="TONB-DEPENDENT OUTER MEMBRANE RECEPTOR"/>
    <property type="match status" value="1"/>
</dbReference>
<evidence type="ECO:0000256" key="4">
    <source>
        <dbReference type="ARBA" id="ARBA00022452"/>
    </source>
</evidence>
<dbReference type="AlphaFoldDB" id="A0A556AGT8"/>
<feature type="domain" description="TonB-dependent receptor-like beta-barrel" evidence="16">
    <location>
        <begin position="251"/>
        <end position="692"/>
    </location>
</feature>
<dbReference type="InterPro" id="IPR000531">
    <property type="entry name" value="Beta-barrel_TonB"/>
</dbReference>
<evidence type="ECO:0000256" key="3">
    <source>
        <dbReference type="ARBA" id="ARBA00022448"/>
    </source>
</evidence>
<evidence type="ECO:0000256" key="2">
    <source>
        <dbReference type="ARBA" id="ARBA00009810"/>
    </source>
</evidence>
<evidence type="ECO:0000313" key="19">
    <source>
        <dbReference type="Proteomes" id="UP000318405"/>
    </source>
</evidence>
<comment type="caution">
    <text evidence="18">The sequence shown here is derived from an EMBL/GenBank/DDBJ whole genome shotgun (WGS) entry which is preliminary data.</text>
</comment>
<dbReference type="InterPro" id="IPR012910">
    <property type="entry name" value="Plug_dom"/>
</dbReference>
<dbReference type="OrthoDB" id="9760620at2"/>
<dbReference type="InterPro" id="IPR039426">
    <property type="entry name" value="TonB-dep_rcpt-like"/>
</dbReference>
<dbReference type="GO" id="GO:0006826">
    <property type="term" value="P:iron ion transport"/>
    <property type="evidence" value="ECO:0007669"/>
    <property type="project" value="UniProtKB-KW"/>
</dbReference>
<evidence type="ECO:0000259" key="16">
    <source>
        <dbReference type="Pfam" id="PF00593"/>
    </source>
</evidence>
<dbReference type="InterPro" id="IPR036942">
    <property type="entry name" value="Beta-barrel_TonB_sf"/>
</dbReference>
<dbReference type="CDD" id="cd01347">
    <property type="entry name" value="ligand_gated_channel"/>
    <property type="match status" value="1"/>
</dbReference>
<comment type="similarity">
    <text evidence="2 13 14">Belongs to the TonB-dependent receptor family.</text>
</comment>
<evidence type="ECO:0000256" key="5">
    <source>
        <dbReference type="ARBA" id="ARBA00022496"/>
    </source>
</evidence>
<keyword evidence="3 13" id="KW-0813">Transport</keyword>
<evidence type="ECO:0000256" key="7">
    <source>
        <dbReference type="ARBA" id="ARBA00023004"/>
    </source>
</evidence>
<evidence type="ECO:0000259" key="17">
    <source>
        <dbReference type="Pfam" id="PF07715"/>
    </source>
</evidence>
<keyword evidence="7" id="KW-0408">Iron</keyword>
<evidence type="ECO:0000256" key="6">
    <source>
        <dbReference type="ARBA" id="ARBA00022692"/>
    </source>
</evidence>
<comment type="subcellular location">
    <subcellularLocation>
        <location evidence="1 13">Cell outer membrane</location>
        <topology evidence="1 13">Multi-pass membrane protein</topology>
    </subcellularLocation>
</comment>
<keyword evidence="19" id="KW-1185">Reference proteome</keyword>
<organism evidence="18 19">
    <name type="scientific">Verticiella sediminum</name>
    <dbReference type="NCBI Taxonomy" id="1247510"/>
    <lineage>
        <taxon>Bacteria</taxon>
        <taxon>Pseudomonadati</taxon>
        <taxon>Pseudomonadota</taxon>
        <taxon>Betaproteobacteria</taxon>
        <taxon>Burkholderiales</taxon>
        <taxon>Alcaligenaceae</taxon>
        <taxon>Verticiella</taxon>
    </lineage>
</organism>
<keyword evidence="8" id="KW-0406">Ion transport</keyword>
<keyword evidence="5" id="KW-0410">Iron transport</keyword>
<evidence type="ECO:0000256" key="15">
    <source>
        <dbReference type="SAM" id="SignalP"/>
    </source>
</evidence>
<evidence type="ECO:0000256" key="1">
    <source>
        <dbReference type="ARBA" id="ARBA00004571"/>
    </source>
</evidence>
<evidence type="ECO:0000256" key="11">
    <source>
        <dbReference type="ARBA" id="ARBA00023170"/>
    </source>
</evidence>
<name>A0A556AGT8_9BURK</name>
<dbReference type="GO" id="GO:0009279">
    <property type="term" value="C:cell outer membrane"/>
    <property type="evidence" value="ECO:0007669"/>
    <property type="project" value="UniProtKB-SubCell"/>
</dbReference>
<dbReference type="PANTHER" id="PTHR32552">
    <property type="entry name" value="FERRICHROME IRON RECEPTOR-RELATED"/>
    <property type="match status" value="1"/>
</dbReference>
<accession>A0A556AGT8</accession>
<gene>
    <name evidence="18" type="ORF">FOZ76_17170</name>
</gene>
<dbReference type="InterPro" id="IPR037066">
    <property type="entry name" value="Plug_dom_sf"/>
</dbReference>
<evidence type="ECO:0000256" key="12">
    <source>
        <dbReference type="ARBA" id="ARBA00023237"/>
    </source>
</evidence>
<evidence type="ECO:0000256" key="9">
    <source>
        <dbReference type="ARBA" id="ARBA00023077"/>
    </source>
</evidence>
<dbReference type="Pfam" id="PF00593">
    <property type="entry name" value="TonB_dep_Rec_b-barrel"/>
    <property type="match status" value="1"/>
</dbReference>
<feature type="domain" description="TonB-dependent receptor plug" evidence="17">
    <location>
        <begin position="65"/>
        <end position="176"/>
    </location>
</feature>
<evidence type="ECO:0000256" key="14">
    <source>
        <dbReference type="RuleBase" id="RU003357"/>
    </source>
</evidence>
<feature type="signal peptide" evidence="15">
    <location>
        <begin position="1"/>
        <end position="38"/>
    </location>
</feature>
<dbReference type="SUPFAM" id="SSF56935">
    <property type="entry name" value="Porins"/>
    <property type="match status" value="1"/>
</dbReference>